<evidence type="ECO:0000313" key="1">
    <source>
        <dbReference type="EMBL" id="SHI65614.1"/>
    </source>
</evidence>
<organism evidence="1 2">
    <name type="scientific">Cruoricaptor ignavus</name>
    <dbReference type="NCBI Taxonomy" id="1118202"/>
    <lineage>
        <taxon>Bacteria</taxon>
        <taxon>Pseudomonadati</taxon>
        <taxon>Bacteroidota</taxon>
        <taxon>Flavobacteriia</taxon>
        <taxon>Flavobacteriales</taxon>
        <taxon>Weeksellaceae</taxon>
        <taxon>Cruoricaptor</taxon>
    </lineage>
</organism>
<dbReference type="AlphaFoldDB" id="A0A1M6CXT8"/>
<proteinExistence type="predicted"/>
<dbReference type="PROSITE" id="PS51257">
    <property type="entry name" value="PROKAR_LIPOPROTEIN"/>
    <property type="match status" value="1"/>
</dbReference>
<gene>
    <name evidence="1" type="ORF">SAMN05443429_10343</name>
</gene>
<keyword evidence="2" id="KW-1185">Reference proteome</keyword>
<protein>
    <submittedName>
        <fullName evidence="1">Uncharacterized protein</fullName>
    </submittedName>
</protein>
<dbReference type="OrthoDB" id="1063121at2"/>
<accession>A0A1M6CXT8</accession>
<sequence>MKTKNFFQLVLLALTIIGCTSREDESIYHPTDPLRPANSAELITFPNGTTIEKRDGNYIWLGDILLSEGDIEELKSDGILWDEWEVDKSLI</sequence>
<evidence type="ECO:0000313" key="2">
    <source>
        <dbReference type="Proteomes" id="UP000184335"/>
    </source>
</evidence>
<dbReference type="EMBL" id="FQYI01000003">
    <property type="protein sequence ID" value="SHI65614.1"/>
    <property type="molecule type" value="Genomic_DNA"/>
</dbReference>
<dbReference type="Proteomes" id="UP000184335">
    <property type="component" value="Unassembled WGS sequence"/>
</dbReference>
<dbReference type="RefSeq" id="WP_073178716.1">
    <property type="nucleotide sequence ID" value="NZ_FQYI01000003.1"/>
</dbReference>
<reference evidence="1 2" key="1">
    <citation type="submission" date="2016-11" db="EMBL/GenBank/DDBJ databases">
        <authorList>
            <person name="Jaros S."/>
            <person name="Januszkiewicz K."/>
            <person name="Wedrychowicz H."/>
        </authorList>
    </citation>
    <scope>NUCLEOTIDE SEQUENCE [LARGE SCALE GENOMIC DNA]</scope>
    <source>
        <strain evidence="1 2">DSM 25479</strain>
    </source>
</reference>
<name>A0A1M6CXT8_9FLAO</name>